<sequence length="311" mass="35574">MSKIQEAQAILRELGLPEAQQNEISGYTLLALCNIRESDKWPKASRQSHGVSKGIMNFIAENYQKEYAPNTRETVRRQVLHQFVQAGIADYNPDIPDLPVNSPRAHYAISEIALETIKTYQTRTWKKAVENFVSEIGALKEKYSKDREMSRVPLKLSDGRVLMLSPGKHNEVQAAVVEEFASRFAQGSTLLYVGDTEKKNLHIDKEILEKIGIPITEHSKLPDIVIYDESKNWLYLIEAVTSHGPMTPKRIVELEDFLKNCKAGKIFVSAFPDFSEFKKHTAEIAWDTEVWIMEFPEHMIHFNGDRFLGPR</sequence>
<dbReference type="InterPro" id="IPR041963">
    <property type="entry name" value="BsuBI/PstI_C_sf"/>
</dbReference>
<dbReference type="RefSeq" id="WP_282591653.1">
    <property type="nucleotide sequence ID" value="NZ_JAPAAF010000011.1"/>
</dbReference>
<organism evidence="3 4">
    <name type="scientific">Gaoshiqia sediminis</name>
    <dbReference type="NCBI Taxonomy" id="2986998"/>
    <lineage>
        <taxon>Bacteria</taxon>
        <taxon>Pseudomonadati</taxon>
        <taxon>Bacteroidota</taxon>
        <taxon>Bacteroidia</taxon>
        <taxon>Marinilabiliales</taxon>
        <taxon>Prolixibacteraceae</taxon>
        <taxon>Gaoshiqia</taxon>
    </lineage>
</organism>
<dbReference type="GO" id="GO:0000287">
    <property type="term" value="F:magnesium ion binding"/>
    <property type="evidence" value="ECO:0007669"/>
    <property type="project" value="InterPro"/>
</dbReference>
<evidence type="ECO:0000313" key="3">
    <source>
        <dbReference type="EMBL" id="MCW0483051.1"/>
    </source>
</evidence>
<evidence type="ECO:0000259" key="1">
    <source>
        <dbReference type="Pfam" id="PF06616"/>
    </source>
</evidence>
<keyword evidence="4" id="KW-1185">Reference proteome</keyword>
<dbReference type="InterPro" id="IPR009528">
    <property type="entry name" value="Restrct_endonuc_II_BsuBI_C"/>
</dbReference>
<gene>
    <name evidence="3" type="ORF">N2K84_09945</name>
</gene>
<dbReference type="Proteomes" id="UP001163821">
    <property type="component" value="Unassembled WGS sequence"/>
</dbReference>
<name>A0AA41Y408_9BACT</name>
<evidence type="ECO:0000259" key="2">
    <source>
        <dbReference type="Pfam" id="PF17728"/>
    </source>
</evidence>
<feature type="domain" description="BsuBI/PstI restriction endonuclease" evidence="1">
    <location>
        <begin position="152"/>
        <end position="304"/>
    </location>
</feature>
<dbReference type="Gene3D" id="1.10.10.1820">
    <property type="entry name" value="BsuBI/PstI restriction endonuclease-like"/>
    <property type="match status" value="1"/>
</dbReference>
<protein>
    <recommendedName>
        <fullName evidence="5">Restriction endonuclease</fullName>
    </recommendedName>
</protein>
<comment type="caution">
    <text evidence="3">The sequence shown here is derived from an EMBL/GenBank/DDBJ whole genome shotgun (WGS) entry which is preliminary data.</text>
</comment>
<reference evidence="3" key="1">
    <citation type="submission" date="2022-10" db="EMBL/GenBank/DDBJ databases">
        <title>Gaoshiqiia sediminis gen. nov., sp. nov., isolated from coastal sediment.</title>
        <authorList>
            <person name="Yu W.X."/>
            <person name="Mu D.S."/>
            <person name="Du J.Z."/>
            <person name="Liang Y.Q."/>
        </authorList>
    </citation>
    <scope>NUCLEOTIDE SEQUENCE</scope>
    <source>
        <strain evidence="3">A06</strain>
    </source>
</reference>
<dbReference type="GO" id="GO:0009036">
    <property type="term" value="F:type II site-specific deoxyribonuclease activity"/>
    <property type="evidence" value="ECO:0007669"/>
    <property type="project" value="InterPro"/>
</dbReference>
<dbReference type="Pfam" id="PF06616">
    <property type="entry name" value="BsuBI_PstI_RE"/>
    <property type="match status" value="1"/>
</dbReference>
<proteinExistence type="predicted"/>
<dbReference type="GO" id="GO:0003677">
    <property type="term" value="F:DNA binding"/>
    <property type="evidence" value="ECO:0007669"/>
    <property type="project" value="InterPro"/>
</dbReference>
<feature type="domain" description="BsuBI/PstI restriction endonuclease HTH" evidence="2">
    <location>
        <begin position="2"/>
        <end position="140"/>
    </location>
</feature>
<dbReference type="Pfam" id="PF17728">
    <property type="entry name" value="BsuBI_PstI_RE_N"/>
    <property type="match status" value="1"/>
</dbReference>
<accession>A0AA41Y408</accession>
<dbReference type="InterPro" id="IPR041454">
    <property type="entry name" value="BsuBI/PstI_N"/>
</dbReference>
<evidence type="ECO:0008006" key="5">
    <source>
        <dbReference type="Google" id="ProtNLM"/>
    </source>
</evidence>
<dbReference type="AlphaFoldDB" id="A0AA41Y408"/>
<dbReference type="GO" id="GO:0009307">
    <property type="term" value="P:DNA restriction-modification system"/>
    <property type="evidence" value="ECO:0007669"/>
    <property type="project" value="InterPro"/>
</dbReference>
<evidence type="ECO:0000313" key="4">
    <source>
        <dbReference type="Proteomes" id="UP001163821"/>
    </source>
</evidence>
<dbReference type="EMBL" id="JAPAAF010000011">
    <property type="protein sequence ID" value="MCW0483051.1"/>
    <property type="molecule type" value="Genomic_DNA"/>
</dbReference>
<dbReference type="InterPro" id="IPR041962">
    <property type="entry name" value="BsuBI/PstI_N_sf"/>
</dbReference>
<dbReference type="Gene3D" id="3.40.1350.80">
    <property type="match status" value="1"/>
</dbReference>